<dbReference type="AlphaFoldDB" id="A0A2K1DYB9"/>
<accession>A0A2K1DYB9</accession>
<name>A0A2K1DYB9_9FLAO</name>
<dbReference type="SUPFAM" id="SSF55729">
    <property type="entry name" value="Acyl-CoA N-acyltransferases (Nat)"/>
    <property type="match status" value="1"/>
</dbReference>
<dbReference type="EMBL" id="POWF01000004">
    <property type="protein sequence ID" value="PNQ73021.1"/>
    <property type="molecule type" value="Genomic_DNA"/>
</dbReference>
<dbReference type="InterPro" id="IPR038740">
    <property type="entry name" value="BioF2-like_GNAT_dom"/>
</dbReference>
<keyword evidence="3" id="KW-1185">Reference proteome</keyword>
<sequence length="412" mass="49554">MTKNPFITETFIKTWCNHFYDSKLPNGFQFIKDIVFVKHAFFPYYVNIGKNLTNGITCNLQDDVYDDFKGKTFLIRDLPTYQNFDKPKGKRLKLKKVSQYQGYITQVKKYDSLDHYLKTIYKSNSRSKLRRNVSRLEACFKVDYTMYHGHISETEFENVFDTFYKLLEKRYSDKGEPCGELDPLIWNYYCDLAYKMINEKTASLFVIYCDDLPIGVTFSYHFGNILIEALTVFDIDYYRFNIGHTTILKMLEWSFENGIEIFDYTQGDFDYKKRWSDETYDTYYYILYDSKSLKSILTAGFLQNYFYLKRFLRDKKFNEKYHHIKHKLFPRYAANHMSSESFSVEVMTDSIPDFETLEPIDFYSDYYNSERRALYDFLYMNPERASFLKIYEKDGIYYVSGKKQAFKIYKND</sequence>
<dbReference type="Proteomes" id="UP000236641">
    <property type="component" value="Unassembled WGS sequence"/>
</dbReference>
<dbReference type="OrthoDB" id="1422531at2"/>
<dbReference type="Pfam" id="PF13480">
    <property type="entry name" value="Acetyltransf_6"/>
    <property type="match status" value="1"/>
</dbReference>
<evidence type="ECO:0000313" key="2">
    <source>
        <dbReference type="EMBL" id="PNQ73021.1"/>
    </source>
</evidence>
<feature type="domain" description="BioF2-like acetyltransferase" evidence="1">
    <location>
        <begin position="124"/>
        <end position="273"/>
    </location>
</feature>
<dbReference type="RefSeq" id="WP_103052060.1">
    <property type="nucleotide sequence ID" value="NZ_POWF01000004.1"/>
</dbReference>
<dbReference type="GO" id="GO:0016740">
    <property type="term" value="F:transferase activity"/>
    <property type="evidence" value="ECO:0007669"/>
    <property type="project" value="UniProtKB-KW"/>
</dbReference>
<gene>
    <name evidence="2" type="ORF">C1T31_08480</name>
</gene>
<keyword evidence="2" id="KW-0808">Transferase</keyword>
<evidence type="ECO:0000259" key="1">
    <source>
        <dbReference type="Pfam" id="PF13480"/>
    </source>
</evidence>
<proteinExistence type="predicted"/>
<evidence type="ECO:0000313" key="3">
    <source>
        <dbReference type="Proteomes" id="UP000236641"/>
    </source>
</evidence>
<organism evidence="2 3">
    <name type="scientific">Hanstruepera neustonica</name>
    <dbReference type="NCBI Taxonomy" id="1445657"/>
    <lineage>
        <taxon>Bacteria</taxon>
        <taxon>Pseudomonadati</taxon>
        <taxon>Bacteroidota</taxon>
        <taxon>Flavobacteriia</taxon>
        <taxon>Flavobacteriales</taxon>
        <taxon>Flavobacteriaceae</taxon>
        <taxon>Hanstruepera</taxon>
    </lineage>
</organism>
<dbReference type="Gene3D" id="3.40.630.30">
    <property type="match status" value="1"/>
</dbReference>
<dbReference type="InterPro" id="IPR016181">
    <property type="entry name" value="Acyl_CoA_acyltransferase"/>
</dbReference>
<reference evidence="2 3" key="1">
    <citation type="submission" date="2018-01" db="EMBL/GenBank/DDBJ databases">
        <title>The draft genome of Hanstruepera neustonica JCM19743.</title>
        <authorList>
            <person name="He R.-H."/>
            <person name="Du Z.-J."/>
        </authorList>
    </citation>
    <scope>NUCLEOTIDE SEQUENCE [LARGE SCALE GENOMIC DNA]</scope>
    <source>
        <strain evidence="2 3">JCM19743</strain>
    </source>
</reference>
<comment type="caution">
    <text evidence="2">The sequence shown here is derived from an EMBL/GenBank/DDBJ whole genome shotgun (WGS) entry which is preliminary data.</text>
</comment>
<protein>
    <submittedName>
        <fullName evidence="2">GNAT family N-acetyltransferase</fullName>
    </submittedName>
</protein>